<dbReference type="Pfam" id="PF26553">
    <property type="entry name" value="PDDEXK_19"/>
    <property type="match status" value="1"/>
</dbReference>
<dbReference type="OrthoDB" id="31424at2157"/>
<dbReference type="HAMAP" id="MF_00584">
    <property type="entry name" value="HTH_type_cro_C1"/>
    <property type="match status" value="1"/>
</dbReference>
<dbReference type="Pfam" id="PF01381">
    <property type="entry name" value="HTH_3"/>
    <property type="match status" value="1"/>
</dbReference>
<dbReference type="AlphaFoldDB" id="I3TCJ3"/>
<sequence>MKSRVLEELTEETVGTLGRAGFIVEEIDYPEEGRSVDVVGRSGDKKVILKVVYDSARVSKREIEDLKKLSATYRASVLIVSEKYWKTEMEDDVVYVRNDIYVVNKNLLRDYLLKSSKPIVLNVRGNYLVRISSKGFAKRRLELGLSRSEVANRLNISREAVYQYETRRSMTSVQTAIKIADLLGEEVFEEIDLLNESMFDQYESRAESPLLNELLSLVNVRDAKFFSFTTTPVDAAIVKDEKTVSIVRLTGFSRSEVELKADNAVKLTSITRSTPLFIHDERRIERIGEALREIFGE</sequence>
<dbReference type="KEGG" id="thg:TCELL_0056"/>
<evidence type="ECO:0000313" key="6">
    <source>
        <dbReference type="EMBL" id="AFK50481.1"/>
    </source>
</evidence>
<evidence type="ECO:0000313" key="7">
    <source>
        <dbReference type="Proteomes" id="UP000005270"/>
    </source>
</evidence>
<dbReference type="SMART" id="SM00530">
    <property type="entry name" value="HTH_XRE"/>
    <property type="match status" value="1"/>
</dbReference>
<dbReference type="EMBL" id="CP003531">
    <property type="protein sequence ID" value="AFK50481.1"/>
    <property type="molecule type" value="Genomic_DNA"/>
</dbReference>
<evidence type="ECO:0000256" key="2">
    <source>
        <dbReference type="ARBA" id="ARBA00023125"/>
    </source>
</evidence>
<dbReference type="CDD" id="cd00093">
    <property type="entry name" value="HTH_XRE"/>
    <property type="match status" value="1"/>
</dbReference>
<dbReference type="PROSITE" id="PS50943">
    <property type="entry name" value="HTH_CROC1"/>
    <property type="match status" value="1"/>
</dbReference>
<dbReference type="SUPFAM" id="SSF47413">
    <property type="entry name" value="lambda repressor-like DNA-binding domains"/>
    <property type="match status" value="1"/>
</dbReference>
<dbReference type="FunCoup" id="I3TCJ3">
    <property type="interactions" value="1"/>
</dbReference>
<keyword evidence="3 4" id="KW-0804">Transcription</keyword>
<dbReference type="InterPro" id="IPR010982">
    <property type="entry name" value="Lambda_DNA-bd_dom_sf"/>
</dbReference>
<dbReference type="InterPro" id="IPR001387">
    <property type="entry name" value="Cro/C1-type_HTH"/>
</dbReference>
<keyword evidence="1 4" id="KW-0805">Transcription regulation</keyword>
<keyword evidence="2 4" id="KW-0238">DNA-binding</keyword>
<keyword evidence="7" id="KW-1185">Reference proteome</keyword>
<dbReference type="RefSeq" id="WP_014736732.1">
    <property type="nucleotide sequence ID" value="NC_017954.1"/>
</dbReference>
<dbReference type="GO" id="GO:0003700">
    <property type="term" value="F:DNA-binding transcription factor activity"/>
    <property type="evidence" value="ECO:0007669"/>
    <property type="project" value="UniProtKB-UniRule"/>
</dbReference>
<dbReference type="InterPro" id="IPR020886">
    <property type="entry name" value="MTH_967-like"/>
</dbReference>
<dbReference type="Proteomes" id="UP000005270">
    <property type="component" value="Chromosome"/>
</dbReference>
<dbReference type="InterPro" id="IPR059051">
    <property type="entry name" value="MTH_967_PDDEXK"/>
</dbReference>
<organism evidence="6 7">
    <name type="scientific">Thermogladius calderae (strain DSM 22663 / VKM B-2946 / 1633)</name>
    <dbReference type="NCBI Taxonomy" id="1184251"/>
    <lineage>
        <taxon>Archaea</taxon>
        <taxon>Thermoproteota</taxon>
        <taxon>Thermoprotei</taxon>
        <taxon>Desulfurococcales</taxon>
        <taxon>Desulfurococcaceae</taxon>
        <taxon>Thermogladius</taxon>
    </lineage>
</organism>
<dbReference type="HOGENOM" id="CLU_075726_2_0_2"/>
<evidence type="ECO:0000256" key="1">
    <source>
        <dbReference type="ARBA" id="ARBA00023015"/>
    </source>
</evidence>
<evidence type="ECO:0000259" key="5">
    <source>
        <dbReference type="PROSITE" id="PS50943"/>
    </source>
</evidence>
<proteinExistence type="inferred from homology"/>
<name>I3TCJ3_THEC1</name>
<dbReference type="InParanoid" id="I3TCJ3"/>
<protein>
    <recommendedName>
        <fullName evidence="4">Putative HTH-type transcriptional regulatory protein TCELL_0056</fullName>
    </recommendedName>
</protein>
<feature type="domain" description="HTH cro/C1-type" evidence="5">
    <location>
        <begin position="136"/>
        <end position="194"/>
    </location>
</feature>
<dbReference type="Gene3D" id="1.10.260.40">
    <property type="entry name" value="lambda repressor-like DNA-binding domains"/>
    <property type="match status" value="1"/>
</dbReference>
<dbReference type="STRING" id="1184251.TCELL_0056"/>
<evidence type="ECO:0000256" key="3">
    <source>
        <dbReference type="ARBA" id="ARBA00023163"/>
    </source>
</evidence>
<dbReference type="eggNOG" id="arCOG04152">
    <property type="taxonomic scope" value="Archaea"/>
</dbReference>
<dbReference type="GO" id="GO:0003677">
    <property type="term" value="F:DNA binding"/>
    <property type="evidence" value="ECO:0007669"/>
    <property type="project" value="UniProtKB-KW"/>
</dbReference>
<reference evidence="6 7" key="1">
    <citation type="journal article" date="2012" name="J. Bacteriol.">
        <title>Complete genome sequence of the hyperthermophilic cellulolytic Crenarchaeon 'Thermogladius cellulolyticus' 1633.</title>
        <authorList>
            <person name="Mardanov A.V."/>
            <person name="Kochetkova T.V."/>
            <person name="Beletsky A.V."/>
            <person name="Bonch-Osmolovskaya E.A."/>
            <person name="Ravin N.V."/>
            <person name="Skryabin K.G."/>
        </authorList>
    </citation>
    <scope>NUCLEOTIDE SEQUENCE [LARGE SCALE GENOMIC DNA]</scope>
    <source>
        <strain evidence="7">DSM 22663 / VKM B-2946 / 1633</strain>
    </source>
</reference>
<evidence type="ECO:0000256" key="4">
    <source>
        <dbReference type="HAMAP-Rule" id="MF_00584"/>
    </source>
</evidence>
<accession>I3TCJ3</accession>
<dbReference type="GeneID" id="13012323"/>
<gene>
    <name evidence="6" type="ordered locus">TCELL_0056</name>
</gene>